<sequence length="260" mass="28019">MSTDEGEESLSSPENRVSVDKLGLPMTGEESLQGNGSLLISIQSRARTLCVPLPLSERGNKDLEYGITSLPACPLPLEKKGLVDNPPPFKNEEESIQDDYSLPLGNQSIGGTKCSPLSISERSNEDLESAISSLSSCLLPPENEGTVEKLAFPTNDESVRYDKFPTISNHSRVGSECSPVSISDIVNEDLELAIPSLPVCLTSKTNVAAKTKTIWRIGHVVKKSEMLENAEKTLDVYGPIQDFDSVGSIDTGLLEGRGEI</sequence>
<evidence type="ECO:0000256" key="1">
    <source>
        <dbReference type="SAM" id="MobiDB-lite"/>
    </source>
</evidence>
<organism evidence="2">
    <name type="scientific">Proboscia inermis</name>
    <dbReference type="NCBI Taxonomy" id="420281"/>
    <lineage>
        <taxon>Eukaryota</taxon>
        <taxon>Sar</taxon>
        <taxon>Stramenopiles</taxon>
        <taxon>Ochrophyta</taxon>
        <taxon>Bacillariophyta</taxon>
        <taxon>Coscinodiscophyceae</taxon>
        <taxon>Rhizosoleniophycidae</taxon>
        <taxon>Rhizosoleniales</taxon>
        <taxon>Rhizosoleniaceae</taxon>
        <taxon>Proboscia</taxon>
    </lineage>
</organism>
<protein>
    <submittedName>
        <fullName evidence="2">Uncharacterized protein</fullName>
    </submittedName>
</protein>
<name>A0A7S0GAM1_9STRA</name>
<dbReference type="EMBL" id="HBEL01005032">
    <property type="protein sequence ID" value="CAD8406291.1"/>
    <property type="molecule type" value="Transcribed_RNA"/>
</dbReference>
<accession>A0A7S0GAM1</accession>
<proteinExistence type="predicted"/>
<dbReference type="AlphaFoldDB" id="A0A7S0GAM1"/>
<gene>
    <name evidence="2" type="ORF">PINE0816_LOCUS2407</name>
</gene>
<reference evidence="2" key="1">
    <citation type="submission" date="2021-01" db="EMBL/GenBank/DDBJ databases">
        <authorList>
            <person name="Corre E."/>
            <person name="Pelletier E."/>
            <person name="Niang G."/>
            <person name="Scheremetjew M."/>
            <person name="Finn R."/>
            <person name="Kale V."/>
            <person name="Holt S."/>
            <person name="Cochrane G."/>
            <person name="Meng A."/>
            <person name="Brown T."/>
            <person name="Cohen L."/>
        </authorList>
    </citation>
    <scope>NUCLEOTIDE SEQUENCE</scope>
    <source>
        <strain evidence="2">CCAP1064/1</strain>
    </source>
</reference>
<evidence type="ECO:0000313" key="2">
    <source>
        <dbReference type="EMBL" id="CAD8406291.1"/>
    </source>
</evidence>
<feature type="region of interest" description="Disordered" evidence="1">
    <location>
        <begin position="1"/>
        <end position="30"/>
    </location>
</feature>